<name>A0A1H9XQ22_9MICO</name>
<keyword evidence="13" id="KW-1185">Reference proteome</keyword>
<evidence type="ECO:0000256" key="8">
    <source>
        <dbReference type="ARBA" id="ARBA00031423"/>
    </source>
</evidence>
<proteinExistence type="inferred from homology"/>
<gene>
    <name evidence="12" type="ORF">SAMN05216199_0069</name>
</gene>
<evidence type="ECO:0000256" key="10">
    <source>
        <dbReference type="RuleBase" id="RU361207"/>
    </source>
</evidence>
<evidence type="ECO:0000256" key="2">
    <source>
        <dbReference type="ARBA" id="ARBA00005684"/>
    </source>
</evidence>
<organism evidence="12 13">
    <name type="scientific">Pedococcus cremeus</name>
    <dbReference type="NCBI Taxonomy" id="587636"/>
    <lineage>
        <taxon>Bacteria</taxon>
        <taxon>Bacillati</taxon>
        <taxon>Actinomycetota</taxon>
        <taxon>Actinomycetes</taxon>
        <taxon>Micrococcales</taxon>
        <taxon>Intrasporangiaceae</taxon>
        <taxon>Pedococcus</taxon>
    </lineage>
</organism>
<dbReference type="Pfam" id="PF02446">
    <property type="entry name" value="Glyco_hydro_77"/>
    <property type="match status" value="1"/>
</dbReference>
<dbReference type="Gene3D" id="3.20.20.80">
    <property type="entry name" value="Glycosidases"/>
    <property type="match status" value="1"/>
</dbReference>
<evidence type="ECO:0000256" key="3">
    <source>
        <dbReference type="ARBA" id="ARBA00012560"/>
    </source>
</evidence>
<evidence type="ECO:0000256" key="5">
    <source>
        <dbReference type="ARBA" id="ARBA00022676"/>
    </source>
</evidence>
<dbReference type="InterPro" id="IPR048458">
    <property type="entry name" value="MalQ_N"/>
</dbReference>
<keyword evidence="7 10" id="KW-0119">Carbohydrate metabolism</keyword>
<comment type="similarity">
    <text evidence="2 10">Belongs to the disproportionating enzyme family.</text>
</comment>
<accession>A0A1H9XQ22</accession>
<dbReference type="AlphaFoldDB" id="A0A1H9XQ22"/>
<sequence>MDAAAPRATLVNLAHAYGVATEYWDWQGAHVTVADATIRAVLGALGVEAADDEQVARSLDAVDERQWRRVLPPTVVCREGWTPWVPVHVPHGSSVRVEVELEDGTTRVVPQVDHWVEPREVDGVLVGEATFELPADLPLGWHRLHAHIGAAAVDRSAEAAGTGSAAGSPHIATATLVVTPATLALPESLRDGRVWGLMEQVYQVRSERSWGIGDLSDLAELAAWAGEDLGADFVLVNPLHAAEPVPPMEPSPYLPTTRRFVNPVYLRVEEIPEAAGLTGAALRRAREAAESGRALNTDDTIDRDAVWAAKRAALEEVYRLGLTGRRARDFARYCRTEGEGLLTFATWCALAEEHGLPWTAWPAGLQDPASAEVAAFRETHRDRVDFHRWLQWLLDGQLAAVQRDAKAAGMSLGVVHDLAVGVNPHGADAWGLADALARGVTVGAPPDQFNQLGQDWDQPPWRPDRLAELGYAPYRDMLRTVLKDSGGIRVDHIIGLFRLWWVPQGHPASEGTYVRYDHEALVGILVLEAQRAGAVVVGEDLGVVEPWARDYMRERGVLGTSILWFEWDSEGRPLAPERYRELCLSTVTTHDLPPTAGYLGLEHVALRDRLGLLTRSVEEERAVELESIGNVKALLRERGLIGDDAGVPEVVEGLHRLLAQTPSRMLGVAVTDLVGDIRSINQPGTQDEYPNWRLPLAGPDGRPVGLEQVMASPAAPRLARAVGRLIPAE</sequence>
<dbReference type="PANTHER" id="PTHR32438">
    <property type="entry name" value="4-ALPHA-GLUCANOTRANSFERASE DPE1, CHLOROPLASTIC/AMYLOPLASTIC"/>
    <property type="match status" value="1"/>
</dbReference>
<keyword evidence="6 10" id="KW-0808">Transferase</keyword>
<dbReference type="Proteomes" id="UP000199019">
    <property type="component" value="Unassembled WGS sequence"/>
</dbReference>
<dbReference type="RefSeq" id="WP_091762427.1">
    <property type="nucleotide sequence ID" value="NZ_FOHB01000010.1"/>
</dbReference>
<keyword evidence="5 10" id="KW-0328">Glycosyltransferase</keyword>
<comment type="catalytic activity">
    <reaction evidence="1 10">
        <text>Transfers a segment of a (1-&gt;4)-alpha-D-glucan to a new position in an acceptor, which may be glucose or a (1-&gt;4)-alpha-D-glucan.</text>
        <dbReference type="EC" id="2.4.1.25"/>
    </reaction>
</comment>
<evidence type="ECO:0000256" key="4">
    <source>
        <dbReference type="ARBA" id="ARBA00020295"/>
    </source>
</evidence>
<dbReference type="PANTHER" id="PTHR32438:SF5">
    <property type="entry name" value="4-ALPHA-GLUCANOTRANSFERASE DPE1, CHLOROPLASTIC_AMYLOPLASTIC"/>
    <property type="match status" value="1"/>
</dbReference>
<evidence type="ECO:0000256" key="9">
    <source>
        <dbReference type="ARBA" id="ARBA00031501"/>
    </source>
</evidence>
<dbReference type="EC" id="2.4.1.25" evidence="3 10"/>
<evidence type="ECO:0000256" key="6">
    <source>
        <dbReference type="ARBA" id="ARBA00022679"/>
    </source>
</evidence>
<evidence type="ECO:0000256" key="7">
    <source>
        <dbReference type="ARBA" id="ARBA00023277"/>
    </source>
</evidence>
<dbReference type="InterPro" id="IPR003385">
    <property type="entry name" value="Glyco_hydro_77"/>
</dbReference>
<reference evidence="13" key="1">
    <citation type="submission" date="2016-10" db="EMBL/GenBank/DDBJ databases">
        <authorList>
            <person name="Varghese N."/>
            <person name="Submissions S."/>
        </authorList>
    </citation>
    <scope>NUCLEOTIDE SEQUENCE [LARGE SCALE GENOMIC DNA]</scope>
    <source>
        <strain evidence="13">CGMCC 1.6963</strain>
    </source>
</reference>
<evidence type="ECO:0000256" key="1">
    <source>
        <dbReference type="ARBA" id="ARBA00000439"/>
    </source>
</evidence>
<dbReference type="STRING" id="587636.SAMN05216199_0069"/>
<dbReference type="Pfam" id="PF21226">
    <property type="entry name" value="MalQ_N"/>
    <property type="match status" value="1"/>
</dbReference>
<dbReference type="GO" id="GO:0005975">
    <property type="term" value="P:carbohydrate metabolic process"/>
    <property type="evidence" value="ECO:0007669"/>
    <property type="project" value="InterPro"/>
</dbReference>
<feature type="domain" description="MalQ N-terminal beta-sandwich" evidence="11">
    <location>
        <begin position="71"/>
        <end position="180"/>
    </location>
</feature>
<evidence type="ECO:0000259" key="11">
    <source>
        <dbReference type="Pfam" id="PF21226"/>
    </source>
</evidence>
<protein>
    <recommendedName>
        <fullName evidence="4 10">4-alpha-glucanotransferase</fullName>
        <ecNumber evidence="3 10">2.4.1.25</ecNumber>
    </recommendedName>
    <alternativeName>
        <fullName evidence="8 10">Amylomaltase</fullName>
    </alternativeName>
    <alternativeName>
        <fullName evidence="9 10">Disproportionating enzyme</fullName>
    </alternativeName>
</protein>
<dbReference type="GO" id="GO:0004134">
    <property type="term" value="F:4-alpha-glucanotransferase activity"/>
    <property type="evidence" value="ECO:0007669"/>
    <property type="project" value="UniProtKB-EC"/>
</dbReference>
<dbReference type="NCBIfam" id="TIGR00217">
    <property type="entry name" value="malQ"/>
    <property type="match status" value="1"/>
</dbReference>
<dbReference type="EMBL" id="FOHB01000010">
    <property type="protein sequence ID" value="SES48221.1"/>
    <property type="molecule type" value="Genomic_DNA"/>
</dbReference>
<dbReference type="SUPFAM" id="SSF51445">
    <property type="entry name" value="(Trans)glycosidases"/>
    <property type="match status" value="1"/>
</dbReference>
<evidence type="ECO:0000313" key="13">
    <source>
        <dbReference type="Proteomes" id="UP000199019"/>
    </source>
</evidence>
<evidence type="ECO:0000313" key="12">
    <source>
        <dbReference type="EMBL" id="SES48221.1"/>
    </source>
</evidence>
<dbReference type="InterPro" id="IPR017853">
    <property type="entry name" value="GH"/>
</dbReference>
<dbReference type="OrthoDB" id="9811841at2"/>